<accession>A0A916JSJ5</accession>
<keyword evidence="4" id="KW-1185">Reference proteome</keyword>
<feature type="region of interest" description="Disordered" evidence="1">
    <location>
        <begin position="64"/>
        <end position="96"/>
    </location>
</feature>
<dbReference type="AlphaFoldDB" id="A0A916JSJ5"/>
<protein>
    <recommendedName>
        <fullName evidence="2">Putative regulatory protein FmdB zinc ribbon domain-containing protein</fullName>
    </recommendedName>
</protein>
<dbReference type="RefSeq" id="WP_218113961.1">
    <property type="nucleotide sequence ID" value="NZ_CAJVAP010000003.1"/>
</dbReference>
<evidence type="ECO:0000313" key="3">
    <source>
        <dbReference type="EMBL" id="CAG7599537.1"/>
    </source>
</evidence>
<organism evidence="3 4">
    <name type="scientific">Leucobacter soli</name>
    <dbReference type="NCBI Taxonomy" id="2812850"/>
    <lineage>
        <taxon>Bacteria</taxon>
        <taxon>Bacillati</taxon>
        <taxon>Actinomycetota</taxon>
        <taxon>Actinomycetes</taxon>
        <taxon>Micrococcales</taxon>
        <taxon>Microbacteriaceae</taxon>
        <taxon>Leucobacter</taxon>
    </lineage>
</organism>
<reference evidence="3" key="1">
    <citation type="submission" date="2021-06" db="EMBL/GenBank/DDBJ databases">
        <authorList>
            <person name="Criscuolo A."/>
        </authorList>
    </citation>
    <scope>NUCLEOTIDE SEQUENCE</scope>
    <source>
        <strain evidence="3">CIP111803</strain>
    </source>
</reference>
<gene>
    <name evidence="3" type="ORF">LEUCIP111803_00304</name>
</gene>
<dbReference type="NCBIfam" id="TIGR02605">
    <property type="entry name" value="CxxC_CxxC_SSSS"/>
    <property type="match status" value="1"/>
</dbReference>
<dbReference type="Proteomes" id="UP000693892">
    <property type="component" value="Unassembled WGS sequence"/>
</dbReference>
<name>A0A916JSJ5_9MICO</name>
<feature type="domain" description="Putative regulatory protein FmdB zinc ribbon" evidence="2">
    <location>
        <begin position="1"/>
        <end position="41"/>
    </location>
</feature>
<dbReference type="EMBL" id="CAJVAP010000003">
    <property type="protein sequence ID" value="CAG7599537.1"/>
    <property type="molecule type" value="Genomic_DNA"/>
</dbReference>
<comment type="caution">
    <text evidence="3">The sequence shown here is derived from an EMBL/GenBank/DDBJ whole genome shotgun (WGS) entry which is preliminary data.</text>
</comment>
<proteinExistence type="predicted"/>
<sequence>MPSYSYRCVEGCRFEAIYPMAEVPQETECRDCGAVARRAITAPHLSVADSSAFRLMDGAARSAHEPEVVTSLPSAAGPARRRSVTHNPLHAKLPRS</sequence>
<dbReference type="InterPro" id="IPR013429">
    <property type="entry name" value="Regulatory_FmdB_Zinc_ribbon"/>
</dbReference>
<evidence type="ECO:0000256" key="1">
    <source>
        <dbReference type="SAM" id="MobiDB-lite"/>
    </source>
</evidence>
<evidence type="ECO:0000259" key="2">
    <source>
        <dbReference type="SMART" id="SM00834"/>
    </source>
</evidence>
<dbReference type="SMART" id="SM00834">
    <property type="entry name" value="CxxC_CXXC_SSSS"/>
    <property type="match status" value="1"/>
</dbReference>
<evidence type="ECO:0000313" key="4">
    <source>
        <dbReference type="Proteomes" id="UP000693892"/>
    </source>
</evidence>